<evidence type="ECO:0000256" key="1">
    <source>
        <dbReference type="ARBA" id="ARBA00022679"/>
    </source>
</evidence>
<dbReference type="EC" id="2.4.-.-" evidence="3"/>
<dbReference type="PANTHER" id="PTHR46401:SF2">
    <property type="entry name" value="GLYCOSYLTRANSFERASE WBBK-RELATED"/>
    <property type="match status" value="1"/>
</dbReference>
<sequence length="345" mass="40382">MKILVLDYASEYGGAKTISDYFNKEVLKDKHNEWLFITSKRRVYESKHVKGMTFPFIKYSILHRIYFEFVTLKRMIKKLQPDCIVSLLNYGVSGFSGKQILYVHQALAFINESYKQSDSMLKRLKMNILKKKIRKSVSDADCIIVQTNEMKKLVEPYNDQVQVCQPKLFTSYPEVHDEAIHLFYPTNTENYKRFDLVVKVGQAIKKFQIPSYIQITLNGDETRSIKRMFKQCRKEKLPVRFIGSIDCLKMQTYYRSNHLLFTSEVESTGLPLIEGMHYGAKILALKQAVTEELLEHYPHQFLFNDTNLEQQVLNFYNYPIISTKGMNIQAKSILDILGKQGYIIR</sequence>
<dbReference type="RefSeq" id="WP_046466927.1">
    <property type="nucleotide sequence ID" value="NZ_JAUOQO010000001.1"/>
</dbReference>
<keyword evidence="4" id="KW-1185">Reference proteome</keyword>
<accession>A0AAW7YQI1</accession>
<feature type="domain" description="Glycosyl transferase family 1" evidence="2">
    <location>
        <begin position="182"/>
        <end position="310"/>
    </location>
</feature>
<reference evidence="3" key="1">
    <citation type="submission" date="2023-07" db="EMBL/GenBank/DDBJ databases">
        <title>Genome content predicts the carbon catabolic preferences of heterotrophic bacteria.</title>
        <authorList>
            <person name="Gralka M."/>
        </authorList>
    </citation>
    <scope>NUCLEOTIDE SEQUENCE</scope>
    <source>
        <strain evidence="3">E2R20</strain>
    </source>
</reference>
<dbReference type="Gene3D" id="3.40.50.2000">
    <property type="entry name" value="Glycogen Phosphorylase B"/>
    <property type="match status" value="2"/>
</dbReference>
<dbReference type="GO" id="GO:0009103">
    <property type="term" value="P:lipopolysaccharide biosynthetic process"/>
    <property type="evidence" value="ECO:0007669"/>
    <property type="project" value="TreeGrafter"/>
</dbReference>
<evidence type="ECO:0000313" key="3">
    <source>
        <dbReference type="EMBL" id="MDO6572835.1"/>
    </source>
</evidence>
<dbReference type="SUPFAM" id="SSF53756">
    <property type="entry name" value="UDP-Glycosyltransferase/glycogen phosphorylase"/>
    <property type="match status" value="1"/>
</dbReference>
<dbReference type="Pfam" id="PF00534">
    <property type="entry name" value="Glycos_transf_1"/>
    <property type="match status" value="1"/>
</dbReference>
<dbReference type="GO" id="GO:0016757">
    <property type="term" value="F:glycosyltransferase activity"/>
    <property type="evidence" value="ECO:0007669"/>
    <property type="project" value="UniProtKB-KW"/>
</dbReference>
<evidence type="ECO:0000313" key="4">
    <source>
        <dbReference type="Proteomes" id="UP001170310"/>
    </source>
</evidence>
<dbReference type="EMBL" id="JAUOQO010000001">
    <property type="protein sequence ID" value="MDO6572835.1"/>
    <property type="molecule type" value="Genomic_DNA"/>
</dbReference>
<evidence type="ECO:0000259" key="2">
    <source>
        <dbReference type="Pfam" id="PF00534"/>
    </source>
</evidence>
<keyword evidence="1 3" id="KW-0808">Transferase</keyword>
<comment type="caution">
    <text evidence="3">The sequence shown here is derived from an EMBL/GenBank/DDBJ whole genome shotgun (WGS) entry which is preliminary data.</text>
</comment>
<gene>
    <name evidence="3" type="ORF">Q4528_01535</name>
</gene>
<dbReference type="Proteomes" id="UP001170310">
    <property type="component" value="Unassembled WGS sequence"/>
</dbReference>
<dbReference type="InterPro" id="IPR001296">
    <property type="entry name" value="Glyco_trans_1"/>
</dbReference>
<dbReference type="AlphaFoldDB" id="A0AAW7YQI1"/>
<protein>
    <submittedName>
        <fullName evidence="3">Glycosyltransferase</fullName>
        <ecNumber evidence="3">2.4.-.-</ecNumber>
    </submittedName>
</protein>
<dbReference type="PANTHER" id="PTHR46401">
    <property type="entry name" value="GLYCOSYLTRANSFERASE WBBK-RELATED"/>
    <property type="match status" value="1"/>
</dbReference>
<organism evidence="3 4">
    <name type="scientific">Staphylococcus pasteuri_A</name>
    <dbReference type="NCBI Taxonomy" id="3062664"/>
    <lineage>
        <taxon>Bacteria</taxon>
        <taxon>Bacillati</taxon>
        <taxon>Bacillota</taxon>
        <taxon>Bacilli</taxon>
        <taxon>Bacillales</taxon>
        <taxon>Staphylococcaceae</taxon>
        <taxon>Staphylococcus</taxon>
    </lineage>
</organism>
<keyword evidence="3" id="KW-0328">Glycosyltransferase</keyword>
<name>A0AAW7YQI1_9STAP</name>
<proteinExistence type="predicted"/>
<dbReference type="GeneID" id="72469280"/>